<feature type="region of interest" description="Disordered" evidence="9">
    <location>
        <begin position="410"/>
        <end position="484"/>
    </location>
</feature>
<comment type="catalytic activity">
    <reaction evidence="1">
        <text>Random hydrolysis of (1-&gt;4)-beta-D-mannosidic linkages in mannans, galactomannans and glucomannans.</text>
        <dbReference type="EC" id="3.2.1.78"/>
    </reaction>
</comment>
<dbReference type="OrthoDB" id="406631at2759"/>
<evidence type="ECO:0000256" key="9">
    <source>
        <dbReference type="SAM" id="MobiDB-lite"/>
    </source>
</evidence>
<organism evidence="11 12">
    <name type="scientific">Chlamydomonas schloesseri</name>
    <dbReference type="NCBI Taxonomy" id="2026947"/>
    <lineage>
        <taxon>Eukaryota</taxon>
        <taxon>Viridiplantae</taxon>
        <taxon>Chlorophyta</taxon>
        <taxon>core chlorophytes</taxon>
        <taxon>Chlorophyceae</taxon>
        <taxon>CS clade</taxon>
        <taxon>Chlamydomonadales</taxon>
        <taxon>Chlamydomonadaceae</taxon>
        <taxon>Chlamydomonas</taxon>
    </lineage>
</organism>
<feature type="compositionally biased region" description="Low complexity" evidence="9">
    <location>
        <begin position="518"/>
        <end position="528"/>
    </location>
</feature>
<comment type="similarity">
    <text evidence="3">Belongs to the glycosyl hydrolase 5 (cellulase A) family.</text>
</comment>
<dbReference type="SUPFAM" id="SSF51445">
    <property type="entry name" value="(Trans)glycosidases"/>
    <property type="match status" value="1"/>
</dbReference>
<evidence type="ECO:0000256" key="7">
    <source>
        <dbReference type="ARBA" id="ARBA00022801"/>
    </source>
</evidence>
<evidence type="ECO:0000256" key="5">
    <source>
        <dbReference type="ARBA" id="ARBA00022525"/>
    </source>
</evidence>
<dbReference type="GO" id="GO:0016985">
    <property type="term" value="F:mannan endo-1,4-beta-mannosidase activity"/>
    <property type="evidence" value="ECO:0007669"/>
    <property type="project" value="UniProtKB-EC"/>
</dbReference>
<keyword evidence="8" id="KW-0326">Glycosidase</keyword>
<evidence type="ECO:0000313" key="12">
    <source>
        <dbReference type="Proteomes" id="UP000613740"/>
    </source>
</evidence>
<dbReference type="PANTHER" id="PTHR31451">
    <property type="match status" value="1"/>
</dbReference>
<evidence type="ECO:0000256" key="8">
    <source>
        <dbReference type="ARBA" id="ARBA00023295"/>
    </source>
</evidence>
<dbReference type="InterPro" id="IPR017853">
    <property type="entry name" value="GH"/>
</dbReference>
<dbReference type="InterPro" id="IPR045053">
    <property type="entry name" value="MAN-like"/>
</dbReference>
<dbReference type="EMBL" id="JAEHOD010000077">
    <property type="protein sequence ID" value="KAG2430773.1"/>
    <property type="molecule type" value="Genomic_DNA"/>
</dbReference>
<keyword evidence="12" id="KW-1185">Reference proteome</keyword>
<dbReference type="PANTHER" id="PTHR31451:SF39">
    <property type="entry name" value="MANNAN ENDO-1,4-BETA-MANNOSIDASE 1"/>
    <property type="match status" value="1"/>
</dbReference>
<comment type="caution">
    <text evidence="11">The sequence shown here is derived from an EMBL/GenBank/DDBJ whole genome shotgun (WGS) entry which is preliminary data.</text>
</comment>
<sequence length="622" mass="66674">MLGKGFVQRKGSALIVSGPDGTERPFYFAGANCHYLLTHAADEGQRPLVLEVLDDAQRLNLNVLRCWAFCDGPDEWNALQREPGQLSEHVLEGLDWLIEEAGRRGLRLLLVLTNYFPDYGGMPAYVRWRFGIPDRTSHDPKTHPTALFYTDPQCQATFRRATGALLARVNRRTGVAYAADPTILGWELANEPRCEGPGGAEMLQEWVHSTAEFVKRLAPRQLLTVGLEGFFGASTPELLQHNPYSSAASHGADFAALFAHPALDLACMHLYPDQWCPLTTPGAELKSFMRSWIRSHSALCAGRLNKPLVLSEFGKRDPTSYHGRDCAHHLNRTEAYKEVLDCCMELAMAGGPLAGVCAWMLAARQYPDYDGYTLKLGPPSVATAPGSNSAASFGSARRLSGEELAAAARGAKGGGVAARVPAGDAEWGSGRLDLGRDTGPLRDIQEGAREGAEAEETEEQAQGRDQDQHRGGMHGLPSKRQGCGSCGDSDVRLFGAAAGATATQSKPRAGASARTNGSDSNSSSSSSNPAQKQVPQVLHYSQYSYSGHCHQADEPAVEALRQYGAVMKRLCLLGHMAVGGQQQADGRGSEGRAPVDAGRATGRSGGKGGWWCGLPGACFGRG</sequence>
<dbReference type="PROSITE" id="PS00659">
    <property type="entry name" value="GLYCOSYL_HYDROL_F5"/>
    <property type="match status" value="1"/>
</dbReference>
<evidence type="ECO:0000313" key="11">
    <source>
        <dbReference type="EMBL" id="KAG2430773.1"/>
    </source>
</evidence>
<dbReference type="InterPro" id="IPR001547">
    <property type="entry name" value="Glyco_hydro_5"/>
</dbReference>
<evidence type="ECO:0000256" key="2">
    <source>
        <dbReference type="ARBA" id="ARBA00004613"/>
    </source>
</evidence>
<evidence type="ECO:0000259" key="10">
    <source>
        <dbReference type="Pfam" id="PF26410"/>
    </source>
</evidence>
<evidence type="ECO:0000256" key="3">
    <source>
        <dbReference type="ARBA" id="ARBA00005641"/>
    </source>
</evidence>
<feature type="domain" description="Glycoside hydrolase family 5" evidence="10">
    <location>
        <begin position="6"/>
        <end position="363"/>
    </location>
</feature>
<keyword evidence="5" id="KW-0964">Secreted</keyword>
<feature type="region of interest" description="Disordered" evidence="9">
    <location>
        <begin position="581"/>
        <end position="604"/>
    </location>
</feature>
<evidence type="ECO:0000256" key="1">
    <source>
        <dbReference type="ARBA" id="ARBA00001678"/>
    </source>
</evidence>
<keyword evidence="7" id="KW-0378">Hydrolase</keyword>
<dbReference type="GO" id="GO:0005576">
    <property type="term" value="C:extracellular region"/>
    <property type="evidence" value="ECO:0007669"/>
    <property type="project" value="UniProtKB-SubCell"/>
</dbReference>
<keyword evidence="6" id="KW-0732">Signal</keyword>
<evidence type="ECO:0000256" key="6">
    <source>
        <dbReference type="ARBA" id="ARBA00022729"/>
    </source>
</evidence>
<feature type="compositionally biased region" description="Basic and acidic residues" evidence="9">
    <location>
        <begin position="433"/>
        <end position="452"/>
    </location>
</feature>
<dbReference type="GO" id="GO:0000272">
    <property type="term" value="P:polysaccharide catabolic process"/>
    <property type="evidence" value="ECO:0007669"/>
    <property type="project" value="InterPro"/>
</dbReference>
<feature type="region of interest" description="Disordered" evidence="9">
    <location>
        <begin position="499"/>
        <end position="534"/>
    </location>
</feature>
<evidence type="ECO:0000256" key="4">
    <source>
        <dbReference type="ARBA" id="ARBA00012706"/>
    </source>
</evidence>
<feature type="compositionally biased region" description="Basic and acidic residues" evidence="9">
    <location>
        <begin position="461"/>
        <end position="470"/>
    </location>
</feature>
<name>A0A835SVS6_9CHLO</name>
<dbReference type="EC" id="3.2.1.78" evidence="4"/>
<comment type="subcellular location">
    <subcellularLocation>
        <location evidence="2">Secreted</location>
    </subcellularLocation>
</comment>
<accession>A0A835SVS6</accession>
<dbReference type="Proteomes" id="UP000613740">
    <property type="component" value="Unassembled WGS sequence"/>
</dbReference>
<proteinExistence type="inferred from homology"/>
<reference evidence="11" key="1">
    <citation type="journal article" date="2020" name="bioRxiv">
        <title>Comparative genomics of Chlamydomonas.</title>
        <authorList>
            <person name="Craig R.J."/>
            <person name="Hasan A.R."/>
            <person name="Ness R.W."/>
            <person name="Keightley P.D."/>
        </authorList>
    </citation>
    <scope>NUCLEOTIDE SEQUENCE</scope>
    <source>
        <strain evidence="11">CCAP 11/173</strain>
    </source>
</reference>
<dbReference type="InterPro" id="IPR018087">
    <property type="entry name" value="Glyco_hydro_5_CS"/>
</dbReference>
<gene>
    <name evidence="11" type="ORF">HYH02_013612</name>
</gene>
<dbReference type="Pfam" id="PF26410">
    <property type="entry name" value="GH5_mannosidase"/>
    <property type="match status" value="1"/>
</dbReference>
<protein>
    <recommendedName>
        <fullName evidence="4">mannan endo-1,4-beta-mannosidase</fullName>
        <ecNumber evidence="4">3.2.1.78</ecNumber>
    </recommendedName>
</protein>
<dbReference type="AlphaFoldDB" id="A0A835SVS6"/>
<dbReference type="Gene3D" id="3.20.20.80">
    <property type="entry name" value="Glycosidases"/>
    <property type="match status" value="1"/>
</dbReference>